<sequence length="496" mass="52168">MEGQTPVVRRRTLVAVLATVLVLAPLGWLWFASLVPERYSVLQMGAADYGGGPGTFAHDHGETAGQPRLSVEQLVADPVRRADVRVDLAAARATLALGAKAVPGFTLNGTSPGPTIRAVQGQLVEVHLRNVDVADGVALHWHGVDVPNAEDGTAGVTQDAVLPGHDHVYRFVAEDAGTYWYHSHQLSAAQVAGGLLGALVVTPRPAVAQQVDALALSHTYGGVRTLNGVAGDQHVVTAPGRSVRLRLVNTDNGLVQVWGSAPYTVLAVDGHDVNRPTPVSGPAYTLTAGGRVDLGLTVPTDGSAVRVQVSKGLAVVVGPDGAPDVAPPPQPTAQVDLLSYGSPAPVGFDPATATRRFRYSIGHRPGFVDGRPGLWWSVNGHLYPNIPMMMVSSGDVVTVHLDNHSGEAHPMHLHGHHAVVLARDGVAATGSPWWFDSLDVADGATYDVAFVADNPGIWMDHCHNLEHAADGMVVHLMYTGVTTPYVIGGPVRNRPE</sequence>
<keyword evidence="2" id="KW-0560">Oxidoreductase</keyword>
<keyword evidence="8" id="KW-1185">Reference proteome</keyword>
<dbReference type="InterPro" id="IPR011707">
    <property type="entry name" value="Cu-oxidase-like_N"/>
</dbReference>
<dbReference type="InterPro" id="IPR008972">
    <property type="entry name" value="Cupredoxin"/>
</dbReference>
<dbReference type="OrthoDB" id="345021at2"/>
<dbReference type="STRING" id="1036181.SAMN05421756_101597"/>
<dbReference type="Proteomes" id="UP000198504">
    <property type="component" value="Unassembled WGS sequence"/>
</dbReference>
<organism evidence="7 8">
    <name type="scientific">Microlunatus flavus</name>
    <dbReference type="NCBI Taxonomy" id="1036181"/>
    <lineage>
        <taxon>Bacteria</taxon>
        <taxon>Bacillati</taxon>
        <taxon>Actinomycetota</taxon>
        <taxon>Actinomycetes</taxon>
        <taxon>Propionibacteriales</taxon>
        <taxon>Propionibacteriaceae</taxon>
        <taxon>Microlunatus</taxon>
    </lineage>
</organism>
<keyword evidence="7" id="KW-0946">Virion</keyword>
<evidence type="ECO:0000259" key="5">
    <source>
        <dbReference type="Pfam" id="PF07731"/>
    </source>
</evidence>
<dbReference type="Pfam" id="PF07731">
    <property type="entry name" value="Cu-oxidase_2"/>
    <property type="match status" value="1"/>
</dbReference>
<keyword evidence="4" id="KW-0472">Membrane</keyword>
<dbReference type="Pfam" id="PF07732">
    <property type="entry name" value="Cu-oxidase_3"/>
    <property type="match status" value="1"/>
</dbReference>
<keyword evidence="7" id="KW-0131">Cell cycle</keyword>
<dbReference type="PROSITE" id="PS00080">
    <property type="entry name" value="MULTICOPPER_OXIDASE2"/>
    <property type="match status" value="1"/>
</dbReference>
<dbReference type="RefSeq" id="WP_091177589.1">
    <property type="nucleotide sequence ID" value="NZ_FOFA01000001.1"/>
</dbReference>
<dbReference type="GO" id="GO:0051301">
    <property type="term" value="P:cell division"/>
    <property type="evidence" value="ECO:0007669"/>
    <property type="project" value="UniProtKB-KW"/>
</dbReference>
<dbReference type="InterPro" id="IPR002355">
    <property type="entry name" value="Cu_oxidase_Cu_BS"/>
</dbReference>
<keyword evidence="3" id="KW-0186">Copper</keyword>
<feature type="transmembrane region" description="Helical" evidence="4">
    <location>
        <begin position="12"/>
        <end position="31"/>
    </location>
</feature>
<evidence type="ECO:0000259" key="6">
    <source>
        <dbReference type="Pfam" id="PF07732"/>
    </source>
</evidence>
<evidence type="ECO:0000256" key="3">
    <source>
        <dbReference type="ARBA" id="ARBA00023008"/>
    </source>
</evidence>
<evidence type="ECO:0000256" key="2">
    <source>
        <dbReference type="ARBA" id="ARBA00023002"/>
    </source>
</evidence>
<accession>A0A1H9AG45</accession>
<name>A0A1H9AG45_9ACTN</name>
<reference evidence="8" key="1">
    <citation type="submission" date="2016-10" db="EMBL/GenBank/DDBJ databases">
        <authorList>
            <person name="Varghese N."/>
            <person name="Submissions S."/>
        </authorList>
    </citation>
    <scope>NUCLEOTIDE SEQUENCE [LARGE SCALE GENOMIC DNA]</scope>
    <source>
        <strain evidence="8">CGMCC 4.6856</strain>
    </source>
</reference>
<dbReference type="PANTHER" id="PTHR11709">
    <property type="entry name" value="MULTI-COPPER OXIDASE"/>
    <property type="match status" value="1"/>
</dbReference>
<dbReference type="GO" id="GO:0016491">
    <property type="term" value="F:oxidoreductase activity"/>
    <property type="evidence" value="ECO:0007669"/>
    <property type="project" value="UniProtKB-KW"/>
</dbReference>
<dbReference type="CDD" id="cd04202">
    <property type="entry name" value="CuRO_D2_2dMcoN_like"/>
    <property type="match status" value="1"/>
</dbReference>
<dbReference type="AlphaFoldDB" id="A0A1H9AG45"/>
<feature type="domain" description="Plastocyanin-like" evidence="5">
    <location>
        <begin position="377"/>
        <end position="477"/>
    </location>
</feature>
<keyword evidence="7" id="KW-0167">Capsid protein</keyword>
<evidence type="ECO:0000313" key="8">
    <source>
        <dbReference type="Proteomes" id="UP000198504"/>
    </source>
</evidence>
<evidence type="ECO:0000313" key="7">
    <source>
        <dbReference type="EMBL" id="SEP75670.1"/>
    </source>
</evidence>
<dbReference type="InterPro" id="IPR011706">
    <property type="entry name" value="Cu-oxidase_C"/>
</dbReference>
<evidence type="ECO:0000256" key="1">
    <source>
        <dbReference type="ARBA" id="ARBA00022723"/>
    </source>
</evidence>
<keyword evidence="7" id="KW-0132">Cell division</keyword>
<dbReference type="Gene3D" id="2.60.40.420">
    <property type="entry name" value="Cupredoxins - blue copper proteins"/>
    <property type="match status" value="3"/>
</dbReference>
<keyword evidence="4" id="KW-1133">Transmembrane helix</keyword>
<dbReference type="InterPro" id="IPR045087">
    <property type="entry name" value="Cu-oxidase_fam"/>
</dbReference>
<keyword evidence="4" id="KW-0812">Transmembrane</keyword>
<protein>
    <submittedName>
        <fullName evidence="7">Multicopper oxidase with three cupredoxin domains (Includes cell division protein FtsP and spore coat protein CotA)</fullName>
    </submittedName>
</protein>
<dbReference type="SUPFAM" id="SSF49503">
    <property type="entry name" value="Cupredoxins"/>
    <property type="match status" value="2"/>
</dbReference>
<feature type="domain" description="Plastocyanin-like" evidence="6">
    <location>
        <begin position="100"/>
        <end position="204"/>
    </location>
</feature>
<dbReference type="EMBL" id="FOFA01000001">
    <property type="protein sequence ID" value="SEP75670.1"/>
    <property type="molecule type" value="Genomic_DNA"/>
</dbReference>
<evidence type="ECO:0000256" key="4">
    <source>
        <dbReference type="SAM" id="Phobius"/>
    </source>
</evidence>
<dbReference type="GO" id="GO:0005507">
    <property type="term" value="F:copper ion binding"/>
    <property type="evidence" value="ECO:0007669"/>
    <property type="project" value="InterPro"/>
</dbReference>
<gene>
    <name evidence="7" type="ORF">SAMN05421756_101597</name>
</gene>
<keyword evidence="1" id="KW-0479">Metal-binding</keyword>
<proteinExistence type="predicted"/>
<dbReference type="PANTHER" id="PTHR11709:SF394">
    <property type="entry name" value="FI03373P-RELATED"/>
    <property type="match status" value="1"/>
</dbReference>